<dbReference type="OrthoDB" id="4712828at2"/>
<dbReference type="Pfam" id="PF00583">
    <property type="entry name" value="Acetyltransf_1"/>
    <property type="match status" value="1"/>
</dbReference>
<dbReference type="InterPro" id="IPR000182">
    <property type="entry name" value="GNAT_dom"/>
</dbReference>
<reference evidence="2 3" key="1">
    <citation type="submission" date="2018-10" db="EMBL/GenBank/DDBJ databases">
        <title>Sequencing the genomes of 1000 actinobacteria strains.</title>
        <authorList>
            <person name="Klenk H.-P."/>
        </authorList>
    </citation>
    <scope>NUCLEOTIDE SEQUENCE [LARGE SCALE GENOMIC DNA]</scope>
    <source>
        <strain evidence="2 3">DSM 45175</strain>
    </source>
</reference>
<name>A0A495JL40_9ACTN</name>
<evidence type="ECO:0000259" key="1">
    <source>
        <dbReference type="PROSITE" id="PS51186"/>
    </source>
</evidence>
<dbReference type="Gene3D" id="3.40.630.30">
    <property type="match status" value="1"/>
</dbReference>
<dbReference type="EMBL" id="RBKT01000001">
    <property type="protein sequence ID" value="RKR89561.1"/>
    <property type="molecule type" value="Genomic_DNA"/>
</dbReference>
<dbReference type="AlphaFoldDB" id="A0A495JL40"/>
<dbReference type="PROSITE" id="PS51186">
    <property type="entry name" value="GNAT"/>
    <property type="match status" value="1"/>
</dbReference>
<dbReference type="SUPFAM" id="SSF55729">
    <property type="entry name" value="Acyl-CoA N-acyltransferases (Nat)"/>
    <property type="match status" value="1"/>
</dbReference>
<dbReference type="Proteomes" id="UP000277671">
    <property type="component" value="Unassembled WGS sequence"/>
</dbReference>
<sequence>MSPSDLTRLAELTEAEVNRQYATMASERGKVALGISTADIGGGFSLVMRNDPTGGGWNKTLGIGFAEPVTKKLIGEVLDFHREHGSPSAQLQIAPELLPPDWDDIRDAYGLTPGGHMMKFACAVEDFKPSTTDLRVGLVEPQDIDKWATLLSVIFGMPEHFDSMVSGSARRSDFRPFAAWDGDEMVAGGSLFIHGEVASLNTGATKESHRNRGIQSAILTARAQAAAEAGCRWLVTETGKPGEGESNPSYNNMLRSGFTLLYPRQSWIWKPKGTVAA</sequence>
<feature type="domain" description="N-acetyltransferase" evidence="1">
    <location>
        <begin position="134"/>
        <end position="277"/>
    </location>
</feature>
<evidence type="ECO:0000313" key="2">
    <source>
        <dbReference type="EMBL" id="RKR89561.1"/>
    </source>
</evidence>
<organism evidence="2 3">
    <name type="scientific">Micromonospora pisi</name>
    <dbReference type="NCBI Taxonomy" id="589240"/>
    <lineage>
        <taxon>Bacteria</taxon>
        <taxon>Bacillati</taxon>
        <taxon>Actinomycetota</taxon>
        <taxon>Actinomycetes</taxon>
        <taxon>Micromonosporales</taxon>
        <taxon>Micromonosporaceae</taxon>
        <taxon>Micromonospora</taxon>
    </lineage>
</organism>
<dbReference type="GO" id="GO:0016747">
    <property type="term" value="F:acyltransferase activity, transferring groups other than amino-acyl groups"/>
    <property type="evidence" value="ECO:0007669"/>
    <property type="project" value="InterPro"/>
</dbReference>
<dbReference type="RefSeq" id="WP_121157981.1">
    <property type="nucleotide sequence ID" value="NZ_RBKT01000001.1"/>
</dbReference>
<accession>A0A495JL40</accession>
<protein>
    <recommendedName>
        <fullName evidence="1">N-acetyltransferase domain-containing protein</fullName>
    </recommendedName>
</protein>
<comment type="caution">
    <text evidence="2">The sequence shown here is derived from an EMBL/GenBank/DDBJ whole genome shotgun (WGS) entry which is preliminary data.</text>
</comment>
<evidence type="ECO:0000313" key="3">
    <source>
        <dbReference type="Proteomes" id="UP000277671"/>
    </source>
</evidence>
<keyword evidence="3" id="KW-1185">Reference proteome</keyword>
<proteinExistence type="predicted"/>
<dbReference type="InterPro" id="IPR016181">
    <property type="entry name" value="Acyl_CoA_acyltransferase"/>
</dbReference>
<gene>
    <name evidence="2" type="ORF">BDK92_3916</name>
</gene>